<dbReference type="AlphaFoldDB" id="A0A0D2DVX1"/>
<dbReference type="Proteomes" id="UP000053342">
    <property type="component" value="Unassembled WGS sequence"/>
</dbReference>
<dbReference type="PRINTS" id="PR00081">
    <property type="entry name" value="GDHRDH"/>
</dbReference>
<keyword evidence="3" id="KW-0560">Oxidoreductase</keyword>
<gene>
    <name evidence="4" type="ORF">PV06_08250</name>
</gene>
<dbReference type="Pfam" id="PF13561">
    <property type="entry name" value="adh_short_C2"/>
    <property type="match status" value="1"/>
</dbReference>
<comment type="similarity">
    <text evidence="1">Belongs to the short-chain dehydrogenases/reductases (SDR) family.</text>
</comment>
<evidence type="ECO:0000256" key="2">
    <source>
        <dbReference type="ARBA" id="ARBA00022857"/>
    </source>
</evidence>
<sequence length="185" mass="19152">MATSKSELRLDGKVALITGASRGIGAAIALGLASTGANIIVNYASSAEQANSLVTDIQEMGVEAVAIKADVSQGPTLLFMSSISARATGIKNHSVYTASKAAIEGFVRSFALEAGRRKLTVNGIVPVEQRPTCSMRTPGSTSLELTPLDHCGLPEDISNVVRFLVHPQAGWINGQMVTISGGATV</sequence>
<dbReference type="Gene3D" id="3.40.50.720">
    <property type="entry name" value="NAD(P)-binding Rossmann-like Domain"/>
    <property type="match status" value="2"/>
</dbReference>
<dbReference type="Pfam" id="PF00106">
    <property type="entry name" value="adh_short"/>
    <property type="match status" value="1"/>
</dbReference>
<dbReference type="GO" id="GO:0016491">
    <property type="term" value="F:oxidoreductase activity"/>
    <property type="evidence" value="ECO:0007669"/>
    <property type="project" value="UniProtKB-KW"/>
</dbReference>
<evidence type="ECO:0000313" key="5">
    <source>
        <dbReference type="Proteomes" id="UP000053342"/>
    </source>
</evidence>
<dbReference type="EMBL" id="KN847339">
    <property type="protein sequence ID" value="KIW39654.1"/>
    <property type="molecule type" value="Genomic_DNA"/>
</dbReference>
<dbReference type="PANTHER" id="PTHR43639">
    <property type="entry name" value="OXIDOREDUCTASE, SHORT-CHAIN DEHYDROGENASE/REDUCTASE FAMILY (AFU_ORTHOLOGUE AFUA_5G02870)"/>
    <property type="match status" value="1"/>
</dbReference>
<dbReference type="InterPro" id="IPR036291">
    <property type="entry name" value="NAD(P)-bd_dom_sf"/>
</dbReference>
<dbReference type="RefSeq" id="XP_016259870.1">
    <property type="nucleotide sequence ID" value="XM_016409562.1"/>
</dbReference>
<reference evidence="4 5" key="1">
    <citation type="submission" date="2015-01" db="EMBL/GenBank/DDBJ databases">
        <title>The Genome Sequence of Exophiala oligosperma CBS72588.</title>
        <authorList>
            <consortium name="The Broad Institute Genomics Platform"/>
            <person name="Cuomo C."/>
            <person name="de Hoog S."/>
            <person name="Gorbushina A."/>
            <person name="Stielow B."/>
            <person name="Teixiera M."/>
            <person name="Abouelleil A."/>
            <person name="Chapman S.B."/>
            <person name="Priest M."/>
            <person name="Young S.K."/>
            <person name="Wortman J."/>
            <person name="Nusbaum C."/>
            <person name="Birren B."/>
        </authorList>
    </citation>
    <scope>NUCLEOTIDE SEQUENCE [LARGE SCALE GENOMIC DNA]</scope>
    <source>
        <strain evidence="4 5">CBS 72588</strain>
    </source>
</reference>
<dbReference type="VEuPathDB" id="FungiDB:PV06_08250"/>
<name>A0A0D2DVX1_9EURO</name>
<dbReference type="InterPro" id="IPR020904">
    <property type="entry name" value="Sc_DH/Rdtase_CS"/>
</dbReference>
<dbReference type="InterPro" id="IPR002347">
    <property type="entry name" value="SDR_fam"/>
</dbReference>
<dbReference type="PANTHER" id="PTHR43639:SF1">
    <property type="entry name" value="SHORT-CHAIN DEHYDROGENASE_REDUCTASE FAMILY PROTEIN"/>
    <property type="match status" value="1"/>
</dbReference>
<dbReference type="SUPFAM" id="SSF51735">
    <property type="entry name" value="NAD(P)-binding Rossmann-fold domains"/>
    <property type="match status" value="1"/>
</dbReference>
<organism evidence="4 5">
    <name type="scientific">Exophiala oligosperma</name>
    <dbReference type="NCBI Taxonomy" id="215243"/>
    <lineage>
        <taxon>Eukaryota</taxon>
        <taxon>Fungi</taxon>
        <taxon>Dikarya</taxon>
        <taxon>Ascomycota</taxon>
        <taxon>Pezizomycotina</taxon>
        <taxon>Eurotiomycetes</taxon>
        <taxon>Chaetothyriomycetidae</taxon>
        <taxon>Chaetothyriales</taxon>
        <taxon>Herpotrichiellaceae</taxon>
        <taxon>Exophiala</taxon>
    </lineage>
</organism>
<dbReference type="OrthoDB" id="47007at2759"/>
<evidence type="ECO:0000313" key="4">
    <source>
        <dbReference type="EMBL" id="KIW39654.1"/>
    </source>
</evidence>
<dbReference type="PROSITE" id="PS00061">
    <property type="entry name" value="ADH_SHORT"/>
    <property type="match status" value="1"/>
</dbReference>
<keyword evidence="5" id="KW-1185">Reference proteome</keyword>
<dbReference type="HOGENOM" id="CLU_010194_1_3_1"/>
<accession>A0A0D2DVX1</accession>
<evidence type="ECO:0000256" key="1">
    <source>
        <dbReference type="ARBA" id="ARBA00006484"/>
    </source>
</evidence>
<evidence type="ECO:0000256" key="3">
    <source>
        <dbReference type="ARBA" id="ARBA00023002"/>
    </source>
</evidence>
<dbReference type="GeneID" id="27360324"/>
<protein>
    <submittedName>
        <fullName evidence="4">Uncharacterized protein</fullName>
    </submittedName>
</protein>
<proteinExistence type="inferred from homology"/>
<keyword evidence="2" id="KW-0521">NADP</keyword>
<dbReference type="STRING" id="215243.A0A0D2DVX1"/>